<reference evidence="1" key="1">
    <citation type="submission" date="2018-02" db="EMBL/GenBank/DDBJ databases">
        <title>Rhizophora mucronata_Transcriptome.</title>
        <authorList>
            <person name="Meera S.P."/>
            <person name="Sreeshan A."/>
            <person name="Augustine A."/>
        </authorList>
    </citation>
    <scope>NUCLEOTIDE SEQUENCE</scope>
    <source>
        <tissue evidence="1">Leaf</tissue>
    </source>
</reference>
<organism evidence="1">
    <name type="scientific">Rhizophora mucronata</name>
    <name type="common">Asiatic mangrove</name>
    <dbReference type="NCBI Taxonomy" id="61149"/>
    <lineage>
        <taxon>Eukaryota</taxon>
        <taxon>Viridiplantae</taxon>
        <taxon>Streptophyta</taxon>
        <taxon>Embryophyta</taxon>
        <taxon>Tracheophyta</taxon>
        <taxon>Spermatophyta</taxon>
        <taxon>Magnoliopsida</taxon>
        <taxon>eudicotyledons</taxon>
        <taxon>Gunneridae</taxon>
        <taxon>Pentapetalae</taxon>
        <taxon>rosids</taxon>
        <taxon>fabids</taxon>
        <taxon>Malpighiales</taxon>
        <taxon>Rhizophoraceae</taxon>
        <taxon>Rhizophora</taxon>
    </lineage>
</organism>
<dbReference type="EMBL" id="GGEC01090134">
    <property type="protein sequence ID" value="MBX70618.1"/>
    <property type="molecule type" value="Transcribed_RNA"/>
</dbReference>
<dbReference type="AlphaFoldDB" id="A0A2P2QUJ5"/>
<proteinExistence type="predicted"/>
<protein>
    <submittedName>
        <fullName evidence="1">Uncharacterized protein</fullName>
    </submittedName>
</protein>
<accession>A0A2P2QUJ5</accession>
<name>A0A2P2QUJ5_RHIMU</name>
<sequence>MHLGLSLNPSYPCKDYLGDFCFHPHIELEAIESRVHQQVKGFLVYFASQGYIFKLL</sequence>
<evidence type="ECO:0000313" key="1">
    <source>
        <dbReference type="EMBL" id="MBX70618.1"/>
    </source>
</evidence>